<sequence>MNRMAIGAVLLGIWSGTALAQDRIYRCGNEYINNAAQAKQRGCQIVEGGNVTIIQSSPPPAARASRPAASSNATAPRQASSAAANSSSNQVPSTTQAARDGDARLILETELQRNHELLARLEDEYNAGNPVRTALELRNPQGYLERTANLKAEIERTKADIDGIQRELSRLR</sequence>
<dbReference type="OrthoDB" id="5298561at2"/>
<dbReference type="AlphaFoldDB" id="A0A1M5DCM1"/>
<feature type="region of interest" description="Disordered" evidence="2">
    <location>
        <begin position="54"/>
        <end position="99"/>
    </location>
</feature>
<dbReference type="RefSeq" id="WP_073356871.1">
    <property type="nucleotide sequence ID" value="NZ_FQUZ01000032.1"/>
</dbReference>
<accession>A0A1M5DCM1</accession>
<evidence type="ECO:0000313" key="4">
    <source>
        <dbReference type="EMBL" id="SHF64584.1"/>
    </source>
</evidence>
<feature type="compositionally biased region" description="Low complexity" evidence="2">
    <location>
        <begin position="62"/>
        <end position="89"/>
    </location>
</feature>
<keyword evidence="3" id="KW-0732">Signal</keyword>
<protein>
    <submittedName>
        <fullName evidence="4">Uncharacterized protein</fullName>
    </submittedName>
</protein>
<keyword evidence="5" id="KW-1185">Reference proteome</keyword>
<evidence type="ECO:0000256" key="1">
    <source>
        <dbReference type="SAM" id="Coils"/>
    </source>
</evidence>
<dbReference type="Proteomes" id="UP000184327">
    <property type="component" value="Unassembled WGS sequence"/>
</dbReference>
<evidence type="ECO:0000256" key="2">
    <source>
        <dbReference type="SAM" id="MobiDB-lite"/>
    </source>
</evidence>
<feature type="chain" id="PRO_5012047645" evidence="3">
    <location>
        <begin position="21"/>
        <end position="172"/>
    </location>
</feature>
<gene>
    <name evidence="4" type="ORF">SAMN02745117_02358</name>
</gene>
<dbReference type="EMBL" id="FQUZ01000032">
    <property type="protein sequence ID" value="SHF64584.1"/>
    <property type="molecule type" value="Genomic_DNA"/>
</dbReference>
<evidence type="ECO:0000313" key="5">
    <source>
        <dbReference type="Proteomes" id="UP000184327"/>
    </source>
</evidence>
<organism evidence="4 5">
    <name type="scientific">Lampropedia hyalina DSM 16112</name>
    <dbReference type="NCBI Taxonomy" id="1122156"/>
    <lineage>
        <taxon>Bacteria</taxon>
        <taxon>Pseudomonadati</taxon>
        <taxon>Pseudomonadota</taxon>
        <taxon>Betaproteobacteria</taxon>
        <taxon>Burkholderiales</taxon>
        <taxon>Comamonadaceae</taxon>
        <taxon>Lampropedia</taxon>
    </lineage>
</organism>
<dbReference type="STRING" id="1122156.SAMN02745117_02358"/>
<feature type="signal peptide" evidence="3">
    <location>
        <begin position="1"/>
        <end position="20"/>
    </location>
</feature>
<keyword evidence="1" id="KW-0175">Coiled coil</keyword>
<name>A0A1M5DCM1_9BURK</name>
<feature type="coiled-coil region" evidence="1">
    <location>
        <begin position="104"/>
        <end position="167"/>
    </location>
</feature>
<evidence type="ECO:0000256" key="3">
    <source>
        <dbReference type="SAM" id="SignalP"/>
    </source>
</evidence>
<reference evidence="4 5" key="1">
    <citation type="submission" date="2016-11" db="EMBL/GenBank/DDBJ databases">
        <authorList>
            <person name="Jaros S."/>
            <person name="Januszkiewicz K."/>
            <person name="Wedrychowicz H."/>
        </authorList>
    </citation>
    <scope>NUCLEOTIDE SEQUENCE [LARGE SCALE GENOMIC DNA]</scope>
    <source>
        <strain evidence="4 5">DSM 16112</strain>
    </source>
</reference>
<proteinExistence type="predicted"/>